<feature type="chain" id="PRO_5035773003" description="Apple domain-containing protein" evidence="1">
    <location>
        <begin position="20"/>
        <end position="252"/>
    </location>
</feature>
<dbReference type="OrthoDB" id="6222038at2759"/>
<feature type="signal peptide" evidence="1">
    <location>
        <begin position="1"/>
        <end position="19"/>
    </location>
</feature>
<protein>
    <recommendedName>
        <fullName evidence="4">Apple domain-containing protein</fullName>
    </recommendedName>
</protein>
<comment type="caution">
    <text evidence="2">The sequence shown here is derived from an EMBL/GenBank/DDBJ whole genome shotgun (WGS) entry which is preliminary data.</text>
</comment>
<evidence type="ECO:0000256" key="1">
    <source>
        <dbReference type="SAM" id="SignalP"/>
    </source>
</evidence>
<evidence type="ECO:0008006" key="4">
    <source>
        <dbReference type="Google" id="ProtNLM"/>
    </source>
</evidence>
<reference evidence="2" key="1">
    <citation type="submission" date="2019-07" db="EMBL/GenBank/DDBJ databases">
        <title>Annotation for the trematode Paragonimus miyazaki's.</title>
        <authorList>
            <person name="Choi Y.-J."/>
        </authorList>
    </citation>
    <scope>NUCLEOTIDE SEQUENCE</scope>
    <source>
        <strain evidence="2">Japan</strain>
    </source>
</reference>
<keyword evidence="3" id="KW-1185">Reference proteome</keyword>
<gene>
    <name evidence="2" type="ORF">EG68_11486</name>
</gene>
<organism evidence="2 3">
    <name type="scientific">Paragonimus skrjabini miyazakii</name>
    <dbReference type="NCBI Taxonomy" id="59628"/>
    <lineage>
        <taxon>Eukaryota</taxon>
        <taxon>Metazoa</taxon>
        <taxon>Spiralia</taxon>
        <taxon>Lophotrochozoa</taxon>
        <taxon>Platyhelminthes</taxon>
        <taxon>Trematoda</taxon>
        <taxon>Digenea</taxon>
        <taxon>Plagiorchiida</taxon>
        <taxon>Troglotremata</taxon>
        <taxon>Troglotrematidae</taxon>
        <taxon>Paragonimus</taxon>
    </lineage>
</organism>
<sequence length="252" mass="28801">MHPFWISVLYFLSFAFTNAKIICEPGVIELTESCVLIHKQLMHFCEANEYCNNRTSLPGQHTYLIGSSYNQINFTYTPVRNAWTSLTELHKFSMDNPRQLKTGDPQMVVIAVSESESPSHVDYTGGPLRVYHLGRFEPADDHTLAVPLCETSELPTRNKEKAVIKSFHLKVQSSPVHIFGVQNGSKGCFTKSMAQTYIECQFRCRNIRMCRVAYYNAVGKSCWFSMYVDSLLPVEANRQTGIWQRTEMNGVY</sequence>
<evidence type="ECO:0000313" key="2">
    <source>
        <dbReference type="EMBL" id="KAF7234399.1"/>
    </source>
</evidence>
<accession>A0A8S9YDI2</accession>
<name>A0A8S9YDI2_9TREM</name>
<keyword evidence="1" id="KW-0732">Signal</keyword>
<evidence type="ECO:0000313" key="3">
    <source>
        <dbReference type="Proteomes" id="UP000822476"/>
    </source>
</evidence>
<proteinExistence type="predicted"/>
<dbReference type="EMBL" id="JTDE01009881">
    <property type="protein sequence ID" value="KAF7234399.1"/>
    <property type="molecule type" value="Genomic_DNA"/>
</dbReference>
<dbReference type="AlphaFoldDB" id="A0A8S9YDI2"/>
<dbReference type="Proteomes" id="UP000822476">
    <property type="component" value="Unassembled WGS sequence"/>
</dbReference>